<dbReference type="AlphaFoldDB" id="A0A0E3QFX0"/>
<feature type="transmembrane region" description="Helical" evidence="1">
    <location>
        <begin position="20"/>
        <end position="38"/>
    </location>
</feature>
<proteinExistence type="predicted"/>
<name>A0A0E3QFX0_METBA</name>
<feature type="transmembrane region" description="Helical" evidence="1">
    <location>
        <begin position="228"/>
        <end position="244"/>
    </location>
</feature>
<reference evidence="2 3" key="1">
    <citation type="submission" date="2014-07" db="EMBL/GenBank/DDBJ databases">
        <title>Methanogenic archaea and the global carbon cycle.</title>
        <authorList>
            <person name="Henriksen J.R."/>
            <person name="Luke J."/>
            <person name="Reinhart S."/>
            <person name="Benedict M.N."/>
            <person name="Youngblut N.D."/>
            <person name="Metcalf M.E."/>
            <person name="Whitaker R.J."/>
            <person name="Metcalf W.W."/>
        </authorList>
    </citation>
    <scope>NUCLEOTIDE SEQUENCE [LARGE SCALE GENOMIC DNA]</scope>
    <source>
        <strain evidence="2 3">Wiesmoor</strain>
    </source>
</reference>
<feature type="transmembrane region" description="Helical" evidence="1">
    <location>
        <begin position="127"/>
        <end position="144"/>
    </location>
</feature>
<feature type="transmembrane region" description="Helical" evidence="1">
    <location>
        <begin position="285"/>
        <end position="304"/>
    </location>
</feature>
<organism evidence="2 3">
    <name type="scientific">Methanosarcina barkeri str. Wiesmoor</name>
    <dbReference type="NCBI Taxonomy" id="1434109"/>
    <lineage>
        <taxon>Archaea</taxon>
        <taxon>Methanobacteriati</taxon>
        <taxon>Methanobacteriota</taxon>
        <taxon>Stenosarchaea group</taxon>
        <taxon>Methanomicrobia</taxon>
        <taxon>Methanosarcinales</taxon>
        <taxon>Methanosarcinaceae</taxon>
        <taxon>Methanosarcina</taxon>
    </lineage>
</organism>
<evidence type="ECO:0000313" key="2">
    <source>
        <dbReference type="EMBL" id="AKB49364.1"/>
    </source>
</evidence>
<evidence type="ECO:0000313" key="3">
    <source>
        <dbReference type="Proteomes" id="UP000033038"/>
    </source>
</evidence>
<keyword evidence="1" id="KW-0472">Membrane</keyword>
<dbReference type="HOGENOM" id="CLU_070501_0_0_2"/>
<feature type="transmembrane region" description="Helical" evidence="1">
    <location>
        <begin position="204"/>
        <end position="222"/>
    </location>
</feature>
<feature type="transmembrane region" description="Helical" evidence="1">
    <location>
        <begin position="103"/>
        <end position="121"/>
    </location>
</feature>
<accession>A0A0E3QFX0</accession>
<dbReference type="GeneID" id="24821503"/>
<dbReference type="EMBL" id="CP009526">
    <property type="protein sequence ID" value="AKB49364.1"/>
    <property type="molecule type" value="Genomic_DNA"/>
</dbReference>
<dbReference type="PATRIC" id="fig|1434109.4.peg.113"/>
<dbReference type="Proteomes" id="UP000033038">
    <property type="component" value="Chromosome"/>
</dbReference>
<dbReference type="RefSeq" id="WP_011305910.1">
    <property type="nucleotide sequence ID" value="NZ_CP009526.1"/>
</dbReference>
<keyword evidence="1" id="KW-0812">Transmembrane</keyword>
<keyword evidence="1" id="KW-1133">Transmembrane helix</keyword>
<protein>
    <submittedName>
        <fullName evidence="2">Uncharacterized protein</fullName>
    </submittedName>
</protein>
<gene>
    <name evidence="2" type="ORF">MSBRW_0111</name>
</gene>
<evidence type="ECO:0000256" key="1">
    <source>
        <dbReference type="SAM" id="Phobius"/>
    </source>
</evidence>
<sequence>MSSSGIPLPLKTEHSIKDRLYWNFLNVIPFLIGSIGIARDSLKWVAVYIGIALFFFLVIEFRFACTHCFYYIRSKGYVKCMMLSGVPKIFKDRPGSHSPFEKIITVLGALSVFLFPVYWLISDPLLLGAYIVAWVLFFLTVHRYECVRCINFECPMNRVPAEMVKNFKKRGDLSDNFDLSGNEFQVSGSNRCASLKIKHEFKDFLYWYFVTLVLLFSAGLAIGIYSTGWVLVYLFLVLFHFYVLEQRFFCTHCPYYTMSEKKVRCMMNWGWPKHFRSRPYPLGKFDLAVTTLGSLVVLLFPVSWLLKEPFLLGTYLVSISIFLLTIWRYECCRCIYFGCPFNRVSAEVRMKFEEERELSASLEKIKL</sequence>
<feature type="transmembrane region" description="Helical" evidence="1">
    <location>
        <begin position="44"/>
        <end position="72"/>
    </location>
</feature>
<dbReference type="KEGG" id="mbw:MSBRW_0111"/>
<feature type="transmembrane region" description="Helical" evidence="1">
    <location>
        <begin position="310"/>
        <end position="327"/>
    </location>
</feature>